<gene>
    <name evidence="1" type="ORF">PV06_11490</name>
</gene>
<dbReference type="EMBL" id="KN847367">
    <property type="protein sequence ID" value="KIW36218.1"/>
    <property type="molecule type" value="Genomic_DNA"/>
</dbReference>
<protein>
    <submittedName>
        <fullName evidence="1">Uncharacterized protein</fullName>
    </submittedName>
</protein>
<evidence type="ECO:0000313" key="2">
    <source>
        <dbReference type="Proteomes" id="UP000053342"/>
    </source>
</evidence>
<dbReference type="GeneID" id="27363564"/>
<sequence>MYAAMRHLLNAAESGKRCSYLGKAVNTFERQSDDTSPSSLVDESKFEVIQSVPLSQKISSSEACLLEHALKLSKNEYAVWGGILPMLDNPGAVTLLNSNMAHRCLEIAPPEAFGQYSLLGFSASHLGWENGGKAAAIARHYQALAYSGLQGIEVVSSENSEVVLAATTLLLWQAPN</sequence>
<keyword evidence="2" id="KW-1185">Reference proteome</keyword>
<dbReference type="HOGENOM" id="CLU_1528740_0_0_1"/>
<dbReference type="VEuPathDB" id="FungiDB:PV06_11490"/>
<name>A0A0D2CYU5_9EURO</name>
<accession>A0A0D2CYU5</accession>
<feature type="non-terminal residue" evidence="1">
    <location>
        <position position="176"/>
    </location>
</feature>
<evidence type="ECO:0000313" key="1">
    <source>
        <dbReference type="EMBL" id="KIW36218.1"/>
    </source>
</evidence>
<reference evidence="1 2" key="1">
    <citation type="submission" date="2015-01" db="EMBL/GenBank/DDBJ databases">
        <title>The Genome Sequence of Exophiala oligosperma CBS72588.</title>
        <authorList>
            <consortium name="The Broad Institute Genomics Platform"/>
            <person name="Cuomo C."/>
            <person name="de Hoog S."/>
            <person name="Gorbushina A."/>
            <person name="Stielow B."/>
            <person name="Teixiera M."/>
            <person name="Abouelleil A."/>
            <person name="Chapman S.B."/>
            <person name="Priest M."/>
            <person name="Young S.K."/>
            <person name="Wortman J."/>
            <person name="Nusbaum C."/>
            <person name="Birren B."/>
        </authorList>
    </citation>
    <scope>NUCLEOTIDE SEQUENCE [LARGE SCALE GENOMIC DNA]</scope>
    <source>
        <strain evidence="1 2">CBS 72588</strain>
    </source>
</reference>
<organism evidence="1 2">
    <name type="scientific">Exophiala oligosperma</name>
    <dbReference type="NCBI Taxonomy" id="215243"/>
    <lineage>
        <taxon>Eukaryota</taxon>
        <taxon>Fungi</taxon>
        <taxon>Dikarya</taxon>
        <taxon>Ascomycota</taxon>
        <taxon>Pezizomycotina</taxon>
        <taxon>Eurotiomycetes</taxon>
        <taxon>Chaetothyriomycetidae</taxon>
        <taxon>Chaetothyriales</taxon>
        <taxon>Herpotrichiellaceae</taxon>
        <taxon>Exophiala</taxon>
    </lineage>
</organism>
<proteinExistence type="predicted"/>
<dbReference type="AlphaFoldDB" id="A0A0D2CYU5"/>
<dbReference type="Proteomes" id="UP000053342">
    <property type="component" value="Unassembled WGS sequence"/>
</dbReference>
<dbReference type="RefSeq" id="XP_016256434.1">
    <property type="nucleotide sequence ID" value="XM_016413176.1"/>
</dbReference>